<accession>A0ABT0ZSJ3</accession>
<name>A0ABT0ZSJ3_9PSEU</name>
<evidence type="ECO:0000256" key="7">
    <source>
        <dbReference type="SAM" id="Phobius"/>
    </source>
</evidence>
<dbReference type="InterPro" id="IPR036259">
    <property type="entry name" value="MFS_trans_sf"/>
</dbReference>
<feature type="transmembrane region" description="Helical" evidence="7">
    <location>
        <begin position="366"/>
        <end position="386"/>
    </location>
</feature>
<gene>
    <name evidence="9" type="ORF">KDL28_01330</name>
</gene>
<proteinExistence type="predicted"/>
<feature type="transmembrane region" description="Helical" evidence="7">
    <location>
        <begin position="242"/>
        <end position="265"/>
    </location>
</feature>
<dbReference type="InterPro" id="IPR020846">
    <property type="entry name" value="MFS_dom"/>
</dbReference>
<evidence type="ECO:0000256" key="1">
    <source>
        <dbReference type="ARBA" id="ARBA00004651"/>
    </source>
</evidence>
<evidence type="ECO:0000313" key="9">
    <source>
        <dbReference type="EMBL" id="MCO1653689.1"/>
    </source>
</evidence>
<dbReference type="PANTHER" id="PTHR42718:SF9">
    <property type="entry name" value="MAJOR FACILITATOR SUPERFAMILY MULTIDRUG TRANSPORTER MFSC"/>
    <property type="match status" value="1"/>
</dbReference>
<feature type="transmembrane region" description="Helical" evidence="7">
    <location>
        <begin position="191"/>
        <end position="210"/>
    </location>
</feature>
<feature type="transmembrane region" description="Helical" evidence="7">
    <location>
        <begin position="277"/>
        <end position="298"/>
    </location>
</feature>
<evidence type="ECO:0000259" key="8">
    <source>
        <dbReference type="PROSITE" id="PS50850"/>
    </source>
</evidence>
<comment type="subcellular location">
    <subcellularLocation>
        <location evidence="1">Cell membrane</location>
        <topology evidence="1">Multi-pass membrane protein</topology>
    </subcellularLocation>
</comment>
<feature type="transmembrane region" description="Helical" evidence="7">
    <location>
        <begin position="71"/>
        <end position="93"/>
    </location>
</feature>
<organism evidence="9 10">
    <name type="scientific">Pseudonocardia humida</name>
    <dbReference type="NCBI Taxonomy" id="2800819"/>
    <lineage>
        <taxon>Bacteria</taxon>
        <taxon>Bacillati</taxon>
        <taxon>Actinomycetota</taxon>
        <taxon>Actinomycetes</taxon>
        <taxon>Pseudonocardiales</taxon>
        <taxon>Pseudonocardiaceae</taxon>
        <taxon>Pseudonocardia</taxon>
    </lineage>
</organism>
<dbReference type="PANTHER" id="PTHR42718">
    <property type="entry name" value="MAJOR FACILITATOR SUPERFAMILY MULTIDRUG TRANSPORTER MFSC"/>
    <property type="match status" value="1"/>
</dbReference>
<evidence type="ECO:0000256" key="6">
    <source>
        <dbReference type="SAM" id="MobiDB-lite"/>
    </source>
</evidence>
<dbReference type="PRINTS" id="PR01035">
    <property type="entry name" value="TCRTETA"/>
</dbReference>
<dbReference type="Pfam" id="PF07690">
    <property type="entry name" value="MFS_1"/>
    <property type="match status" value="2"/>
</dbReference>
<dbReference type="SUPFAM" id="SSF103473">
    <property type="entry name" value="MFS general substrate transporter"/>
    <property type="match status" value="1"/>
</dbReference>
<dbReference type="Proteomes" id="UP001165283">
    <property type="component" value="Unassembled WGS sequence"/>
</dbReference>
<keyword evidence="4 7" id="KW-1133">Transmembrane helix</keyword>
<sequence length="431" mass="44297">MAQPAVSGEQGARGEGAGPAGAPPDGGVSRAAVIGLAVLCVSYMLNAMDRQVFYPLVPPIREEFGFSLDQAGLLATGFTLGLALTGLPAGYLLDRMSRRTIVVVSVLVYSLGTVAIPLASGFVDMAVYRLVSGIGEGVQATAIYAVIGAYFFHRRALAAGFIGLAFGLGVFLGPVLGQALVEASGTWRTPFYVFGVAGLVMAAILLVAVPRSMSEAVTGRAGTADTASYEHVPASPYNRGSLGLGIASAVSGLVFYGFLGLYPTFLREQLGFGPGEAALAASLVGFGAMMALPVGWLADRVDQRLLLAVGFVGSALTALLAYQVADGVAAQYVLAFLMGTFASGVLFTNCSTALQRAVRPEHVGRGAGLFILTYYVAAAASGLIFARLVAGMGWAGAGLVQLTLLPVVGLLALALVDPKRMIVPPRVRAKG</sequence>
<dbReference type="InterPro" id="IPR001958">
    <property type="entry name" value="Tet-R_TetA/multi-R_MdtG-like"/>
</dbReference>
<feature type="transmembrane region" description="Helical" evidence="7">
    <location>
        <begin position="392"/>
        <end position="416"/>
    </location>
</feature>
<keyword evidence="10" id="KW-1185">Reference proteome</keyword>
<feature type="transmembrane region" description="Helical" evidence="7">
    <location>
        <begin position="305"/>
        <end position="325"/>
    </location>
</feature>
<dbReference type="PROSITE" id="PS50850">
    <property type="entry name" value="MFS"/>
    <property type="match status" value="1"/>
</dbReference>
<evidence type="ECO:0000256" key="3">
    <source>
        <dbReference type="ARBA" id="ARBA00022692"/>
    </source>
</evidence>
<dbReference type="InterPro" id="IPR011701">
    <property type="entry name" value="MFS"/>
</dbReference>
<dbReference type="RefSeq" id="WP_252435273.1">
    <property type="nucleotide sequence ID" value="NZ_JAGSOV010000005.1"/>
</dbReference>
<keyword evidence="2" id="KW-0813">Transport</keyword>
<evidence type="ECO:0000256" key="5">
    <source>
        <dbReference type="ARBA" id="ARBA00023136"/>
    </source>
</evidence>
<keyword evidence="3 7" id="KW-0812">Transmembrane</keyword>
<feature type="transmembrane region" description="Helical" evidence="7">
    <location>
        <begin position="100"/>
        <end position="120"/>
    </location>
</feature>
<dbReference type="Gene3D" id="1.20.1250.20">
    <property type="entry name" value="MFS general substrate transporter like domains"/>
    <property type="match status" value="2"/>
</dbReference>
<feature type="region of interest" description="Disordered" evidence="6">
    <location>
        <begin position="1"/>
        <end position="23"/>
    </location>
</feature>
<feature type="transmembrane region" description="Helical" evidence="7">
    <location>
        <begin position="159"/>
        <end position="179"/>
    </location>
</feature>
<evidence type="ECO:0000256" key="4">
    <source>
        <dbReference type="ARBA" id="ARBA00022989"/>
    </source>
</evidence>
<protein>
    <submittedName>
        <fullName evidence="9">MFS transporter</fullName>
    </submittedName>
</protein>
<dbReference type="EMBL" id="JAGSOV010000005">
    <property type="protein sequence ID" value="MCO1653689.1"/>
    <property type="molecule type" value="Genomic_DNA"/>
</dbReference>
<feature type="transmembrane region" description="Helical" evidence="7">
    <location>
        <begin position="331"/>
        <end position="354"/>
    </location>
</feature>
<comment type="caution">
    <text evidence="9">The sequence shown here is derived from an EMBL/GenBank/DDBJ whole genome shotgun (WGS) entry which is preliminary data.</text>
</comment>
<feature type="transmembrane region" description="Helical" evidence="7">
    <location>
        <begin position="126"/>
        <end position="152"/>
    </location>
</feature>
<evidence type="ECO:0000313" key="10">
    <source>
        <dbReference type="Proteomes" id="UP001165283"/>
    </source>
</evidence>
<reference evidence="9" key="1">
    <citation type="submission" date="2021-04" db="EMBL/GenBank/DDBJ databases">
        <title>Pseudonocardia sp. nov., isolated from sandy soil of mangrove forest.</title>
        <authorList>
            <person name="Zan Z."/>
            <person name="Huang R."/>
            <person name="Liu W."/>
        </authorList>
    </citation>
    <scope>NUCLEOTIDE SEQUENCE</scope>
    <source>
        <strain evidence="9">S2-4</strain>
    </source>
</reference>
<evidence type="ECO:0000256" key="2">
    <source>
        <dbReference type="ARBA" id="ARBA00022448"/>
    </source>
</evidence>
<keyword evidence="5 7" id="KW-0472">Membrane</keyword>
<feature type="domain" description="Major facilitator superfamily (MFS) profile" evidence="8">
    <location>
        <begin position="35"/>
        <end position="421"/>
    </location>
</feature>